<evidence type="ECO:0000256" key="1">
    <source>
        <dbReference type="SAM" id="MobiDB-lite"/>
    </source>
</evidence>
<dbReference type="PATRIC" id="fig|400092.3.peg.2460"/>
<keyword evidence="2" id="KW-0732">Signal</keyword>
<feature type="region of interest" description="Disordered" evidence="1">
    <location>
        <begin position="48"/>
        <end position="75"/>
    </location>
</feature>
<dbReference type="OrthoDB" id="894322at2"/>
<evidence type="ECO:0000256" key="2">
    <source>
        <dbReference type="SAM" id="SignalP"/>
    </source>
</evidence>
<proteinExistence type="predicted"/>
<organism evidence="3 4">
    <name type="scientific">Pontibacter korlensis</name>
    <dbReference type="NCBI Taxonomy" id="400092"/>
    <lineage>
        <taxon>Bacteria</taxon>
        <taxon>Pseudomonadati</taxon>
        <taxon>Bacteroidota</taxon>
        <taxon>Cytophagia</taxon>
        <taxon>Cytophagales</taxon>
        <taxon>Hymenobacteraceae</taxon>
        <taxon>Pontibacter</taxon>
    </lineage>
</organism>
<accession>A0A0E3ZFQ4</accession>
<dbReference type="HOGENOM" id="CLU_1873529_0_0_10"/>
<evidence type="ECO:0000313" key="4">
    <source>
        <dbReference type="Proteomes" id="UP000033109"/>
    </source>
</evidence>
<feature type="compositionally biased region" description="Low complexity" evidence="1">
    <location>
        <begin position="49"/>
        <end position="61"/>
    </location>
</feature>
<name>A0A0E3ZFQ4_9BACT</name>
<dbReference type="AlphaFoldDB" id="A0A0E3ZFQ4"/>
<dbReference type="KEGG" id="pko:PKOR_11315"/>
<reference evidence="3 4" key="1">
    <citation type="journal article" date="2015" name="Sci. Rep.">
        <title>Unraveling adaptation of Pontibacter korlensis to radiation and infertility in desert through complete genome and comparative transcriptomic analysis.</title>
        <authorList>
            <person name="Dai J."/>
            <person name="Dai W."/>
            <person name="Qiu C."/>
            <person name="Yang Z."/>
            <person name="Zhang Y."/>
            <person name="Zhou M."/>
            <person name="Zhang L."/>
            <person name="Fang C."/>
            <person name="Gao Q."/>
            <person name="Yang Q."/>
            <person name="Li X."/>
            <person name="Wang Z."/>
            <person name="Wang Z."/>
            <person name="Jia Z."/>
            <person name="Chen X."/>
        </authorList>
    </citation>
    <scope>NUCLEOTIDE SEQUENCE [LARGE SCALE GENOMIC DNA]</scope>
    <source>
        <strain evidence="3 4">X14-1T</strain>
    </source>
</reference>
<evidence type="ECO:0008006" key="5">
    <source>
        <dbReference type="Google" id="ProtNLM"/>
    </source>
</evidence>
<feature type="signal peptide" evidence="2">
    <location>
        <begin position="1"/>
        <end position="21"/>
    </location>
</feature>
<dbReference type="Proteomes" id="UP000033109">
    <property type="component" value="Chromosome"/>
</dbReference>
<keyword evidence="4" id="KW-1185">Reference proteome</keyword>
<gene>
    <name evidence="3" type="ORF">PKOR_11315</name>
</gene>
<protein>
    <recommendedName>
        <fullName evidence="5">PepSY domain-containing protein</fullName>
    </recommendedName>
</protein>
<dbReference type="EMBL" id="CP009621">
    <property type="protein sequence ID" value="AKD03610.1"/>
    <property type="molecule type" value="Genomic_DNA"/>
</dbReference>
<evidence type="ECO:0000313" key="3">
    <source>
        <dbReference type="EMBL" id="AKD03610.1"/>
    </source>
</evidence>
<dbReference type="RefSeq" id="WP_046310838.1">
    <property type="nucleotide sequence ID" value="NZ_CBCSCY010000002.1"/>
</dbReference>
<sequence length="136" mass="15467">MRILKHVLTALAVIYTLGAYAQSDKKEAFAEKFETFKKTPYAKLRWTTSPDASNSVSSSVPMPNPIDVSKTHVDDPESGLRLYPHISKVLDPETGYYIEYDAHKYYMYRVNAKTGKIYKGSSEVEIKRRKANDPAE</sequence>
<feature type="chain" id="PRO_5002416476" description="PepSY domain-containing protein" evidence="2">
    <location>
        <begin position="22"/>
        <end position="136"/>
    </location>
</feature>